<dbReference type="InterPro" id="IPR000064">
    <property type="entry name" value="NLP_P60_dom"/>
</dbReference>
<dbReference type="RefSeq" id="WP_203981925.1">
    <property type="nucleotide sequence ID" value="NZ_BOOU01000003.1"/>
</dbReference>
<evidence type="ECO:0000256" key="5">
    <source>
        <dbReference type="SAM" id="MobiDB-lite"/>
    </source>
</evidence>
<feature type="compositionally biased region" description="Low complexity" evidence="5">
    <location>
        <begin position="109"/>
        <end position="118"/>
    </location>
</feature>
<evidence type="ECO:0000259" key="6">
    <source>
        <dbReference type="PROSITE" id="PS51935"/>
    </source>
</evidence>
<dbReference type="GO" id="GO:0006508">
    <property type="term" value="P:proteolysis"/>
    <property type="evidence" value="ECO:0007669"/>
    <property type="project" value="UniProtKB-KW"/>
</dbReference>
<proteinExistence type="inferred from homology"/>
<evidence type="ECO:0000313" key="8">
    <source>
        <dbReference type="Proteomes" id="UP000655287"/>
    </source>
</evidence>
<dbReference type="InterPro" id="IPR038765">
    <property type="entry name" value="Papain-like_cys_pep_sf"/>
</dbReference>
<gene>
    <name evidence="7" type="ORF">Sru01_02420</name>
</gene>
<keyword evidence="2" id="KW-0645">Protease</keyword>
<dbReference type="AlphaFoldDB" id="A0A919R1E1"/>
<dbReference type="PANTHER" id="PTHR47359:SF3">
    <property type="entry name" value="NLP_P60 DOMAIN-CONTAINING PROTEIN-RELATED"/>
    <property type="match status" value="1"/>
</dbReference>
<dbReference type="EMBL" id="BOOU01000003">
    <property type="protein sequence ID" value="GII75260.1"/>
    <property type="molecule type" value="Genomic_DNA"/>
</dbReference>
<evidence type="ECO:0000313" key="7">
    <source>
        <dbReference type="EMBL" id="GII75260.1"/>
    </source>
</evidence>
<reference evidence="7" key="1">
    <citation type="submission" date="2021-01" db="EMBL/GenBank/DDBJ databases">
        <title>Whole genome shotgun sequence of Sphaerisporangium rufum NBRC 109079.</title>
        <authorList>
            <person name="Komaki H."/>
            <person name="Tamura T."/>
        </authorList>
    </citation>
    <scope>NUCLEOTIDE SEQUENCE</scope>
    <source>
        <strain evidence="7">NBRC 109079</strain>
    </source>
</reference>
<accession>A0A919R1E1</accession>
<dbReference type="PROSITE" id="PS51935">
    <property type="entry name" value="NLPC_P60"/>
    <property type="match status" value="1"/>
</dbReference>
<feature type="region of interest" description="Disordered" evidence="5">
    <location>
        <begin position="15"/>
        <end position="187"/>
    </location>
</feature>
<name>A0A919R1E1_9ACTN</name>
<dbReference type="InterPro" id="IPR051794">
    <property type="entry name" value="PG_Endopeptidase_C40"/>
</dbReference>
<dbReference type="PANTHER" id="PTHR47359">
    <property type="entry name" value="PEPTIDOGLYCAN DL-ENDOPEPTIDASE CWLO"/>
    <property type="match status" value="1"/>
</dbReference>
<dbReference type="Gene3D" id="3.90.1720.10">
    <property type="entry name" value="endopeptidase domain like (from Nostoc punctiforme)"/>
    <property type="match status" value="1"/>
</dbReference>
<evidence type="ECO:0000256" key="4">
    <source>
        <dbReference type="ARBA" id="ARBA00022807"/>
    </source>
</evidence>
<keyword evidence="3" id="KW-0378">Hydrolase</keyword>
<sequence length="317" mass="32262">MISLFVTTVLLSGTALSTGSPTMHARHAEEHPTPPPPSPTEILPPQGATRSTQGATRPAQGATRPARGATRPAQGIARPARGAAGSARFTAITGTGDPAARTRGPIGLPDGDTTGTRTDPADVPDPAAGPRAGAGPGPVRATAGRPLADPSAPSAPMAAAGHRSRSAGVLRTPRSGATRLRPQTNRSRSAGVIAAMVAVRQIGTPYVWGGGSRAGATGGGFDCSGLALYAWGRAGVRLPHYTGSQFTKGARVPISRLRRGDLVFFGGGTGDPSHVGVYLGHGVMVHAPKSGDVVRVVDFTRSAYYRSRYRGAVRPAA</sequence>
<evidence type="ECO:0000256" key="3">
    <source>
        <dbReference type="ARBA" id="ARBA00022801"/>
    </source>
</evidence>
<comment type="caution">
    <text evidence="7">The sequence shown here is derived from an EMBL/GenBank/DDBJ whole genome shotgun (WGS) entry which is preliminary data.</text>
</comment>
<dbReference type="Pfam" id="PF00877">
    <property type="entry name" value="NLPC_P60"/>
    <property type="match status" value="1"/>
</dbReference>
<dbReference type="Proteomes" id="UP000655287">
    <property type="component" value="Unassembled WGS sequence"/>
</dbReference>
<comment type="similarity">
    <text evidence="1">Belongs to the peptidase C40 family.</text>
</comment>
<evidence type="ECO:0000256" key="1">
    <source>
        <dbReference type="ARBA" id="ARBA00007074"/>
    </source>
</evidence>
<feature type="compositionally biased region" description="Low complexity" evidence="5">
    <location>
        <begin position="55"/>
        <end position="88"/>
    </location>
</feature>
<keyword evidence="8" id="KW-1185">Reference proteome</keyword>
<dbReference type="SUPFAM" id="SSF54001">
    <property type="entry name" value="Cysteine proteinases"/>
    <property type="match status" value="1"/>
</dbReference>
<organism evidence="7 8">
    <name type="scientific">Sphaerisporangium rufum</name>
    <dbReference type="NCBI Taxonomy" id="1381558"/>
    <lineage>
        <taxon>Bacteria</taxon>
        <taxon>Bacillati</taxon>
        <taxon>Actinomycetota</taxon>
        <taxon>Actinomycetes</taxon>
        <taxon>Streptosporangiales</taxon>
        <taxon>Streptosporangiaceae</taxon>
        <taxon>Sphaerisporangium</taxon>
    </lineage>
</organism>
<protein>
    <recommendedName>
        <fullName evidence="6">NlpC/P60 domain-containing protein</fullName>
    </recommendedName>
</protein>
<evidence type="ECO:0000256" key="2">
    <source>
        <dbReference type="ARBA" id="ARBA00022670"/>
    </source>
</evidence>
<keyword evidence="4" id="KW-0788">Thiol protease</keyword>
<dbReference type="GO" id="GO:0008234">
    <property type="term" value="F:cysteine-type peptidase activity"/>
    <property type="evidence" value="ECO:0007669"/>
    <property type="project" value="UniProtKB-KW"/>
</dbReference>
<feature type="domain" description="NlpC/P60" evidence="6">
    <location>
        <begin position="186"/>
        <end position="316"/>
    </location>
</feature>
<feature type="compositionally biased region" description="Low complexity" evidence="5">
    <location>
        <begin position="124"/>
        <end position="160"/>
    </location>
</feature>